<accession>A0A8S3ZZX6</accession>
<name>A0A8S3ZZX6_9EUPU</name>
<dbReference type="PANTHER" id="PTHR35249">
    <property type="entry name" value="DYNEIN REGULATORY COMPLEX SUBUNIT 7"/>
    <property type="match status" value="1"/>
</dbReference>
<dbReference type="AlphaFoldDB" id="A0A8S3ZZX6"/>
<proteinExistence type="predicted"/>
<feature type="compositionally biased region" description="Basic and acidic residues" evidence="1">
    <location>
        <begin position="22"/>
        <end position="67"/>
    </location>
</feature>
<protein>
    <recommendedName>
        <fullName evidence="2">Transglutaminase-like domain-containing protein</fullName>
    </recommendedName>
</protein>
<evidence type="ECO:0000259" key="2">
    <source>
        <dbReference type="Pfam" id="PF01841"/>
    </source>
</evidence>
<dbReference type="Pfam" id="PF01841">
    <property type="entry name" value="Transglut_core"/>
    <property type="match status" value="1"/>
</dbReference>
<evidence type="ECO:0000313" key="4">
    <source>
        <dbReference type="Proteomes" id="UP000678393"/>
    </source>
</evidence>
<dbReference type="PANTHER" id="PTHR35249:SF2">
    <property type="entry name" value="DYNEIN REGULATORY COMPLEX SUBUNIT 7"/>
    <property type="match status" value="1"/>
</dbReference>
<keyword evidence="4" id="KW-1185">Reference proteome</keyword>
<feature type="domain" description="Transglutaminase-like" evidence="2">
    <location>
        <begin position="202"/>
        <end position="246"/>
    </location>
</feature>
<feature type="region of interest" description="Disordered" evidence="1">
    <location>
        <begin position="1"/>
        <end position="67"/>
    </location>
</feature>
<evidence type="ECO:0000313" key="3">
    <source>
        <dbReference type="EMBL" id="CAG5133748.1"/>
    </source>
</evidence>
<dbReference type="GO" id="GO:0031514">
    <property type="term" value="C:motile cilium"/>
    <property type="evidence" value="ECO:0007669"/>
    <property type="project" value="TreeGrafter"/>
</dbReference>
<dbReference type="InterPro" id="IPR002931">
    <property type="entry name" value="Transglutaminase-like"/>
</dbReference>
<dbReference type="OrthoDB" id="10262874at2759"/>
<dbReference type="SUPFAM" id="SSF54001">
    <property type="entry name" value="Cysteine proteinases"/>
    <property type="match status" value="1"/>
</dbReference>
<reference evidence="3" key="1">
    <citation type="submission" date="2021-04" db="EMBL/GenBank/DDBJ databases">
        <authorList>
            <consortium name="Molecular Ecology Group"/>
        </authorList>
    </citation>
    <scope>NUCLEOTIDE SEQUENCE</scope>
</reference>
<dbReference type="Gene3D" id="3.10.620.30">
    <property type="match status" value="1"/>
</dbReference>
<gene>
    <name evidence="3" type="ORF">CUNI_LOCUS19306</name>
</gene>
<dbReference type="InterPro" id="IPR038765">
    <property type="entry name" value="Papain-like_cys_pep_sf"/>
</dbReference>
<dbReference type="EMBL" id="CAJHNH020006445">
    <property type="protein sequence ID" value="CAG5133748.1"/>
    <property type="molecule type" value="Genomic_DNA"/>
</dbReference>
<dbReference type="Proteomes" id="UP000678393">
    <property type="component" value="Unassembled WGS sequence"/>
</dbReference>
<sequence>MESESRADSINEGEVVNATESEEVKSTVGEDVKNAVNEDEKIDTTDAGDSDSHGGDKGNSDADQLDNKHPSEYLEFSEDADALKEELDRIIVVLPDTEAQTRQEELFDPAEFPFSYKDNLPKEQLTLQFVENFRRQYVHLYQDRKPLFLNPVNECGVEKFVCTTVRPTLLPYKELNTWDGAAEFVAVYLNFDTLEPPYELPTRLISPATILKRQRGNCFEYSTLLCSMLIGAGYDAYVVSGYATRETCLADESREICPLLKKKDEKKEEVQKKQIKKYTVKPPKDLLSRFELKMEARKKAELKAEEEKQKAELERRQAELEKPPPDPLHGLRIHSWVLVLSGKREVPETFFIEPFTGLSHTSNYEAYLGIESLWNHSNYWVCMQDCSDGVAKLNYDLGDCTLWEYMFPNLDKPQLLIPEPVEDEYTDRFDDEDE</sequence>
<feature type="non-terminal residue" evidence="3">
    <location>
        <position position="1"/>
    </location>
</feature>
<organism evidence="3 4">
    <name type="scientific">Candidula unifasciata</name>
    <dbReference type="NCBI Taxonomy" id="100452"/>
    <lineage>
        <taxon>Eukaryota</taxon>
        <taxon>Metazoa</taxon>
        <taxon>Spiralia</taxon>
        <taxon>Lophotrochozoa</taxon>
        <taxon>Mollusca</taxon>
        <taxon>Gastropoda</taxon>
        <taxon>Heterobranchia</taxon>
        <taxon>Euthyneura</taxon>
        <taxon>Panpulmonata</taxon>
        <taxon>Eupulmonata</taxon>
        <taxon>Stylommatophora</taxon>
        <taxon>Helicina</taxon>
        <taxon>Helicoidea</taxon>
        <taxon>Geomitridae</taxon>
        <taxon>Candidula</taxon>
    </lineage>
</organism>
<dbReference type="InterPro" id="IPR033551">
    <property type="entry name" value="DRC7/lobo"/>
</dbReference>
<comment type="caution">
    <text evidence="3">The sequence shown here is derived from an EMBL/GenBank/DDBJ whole genome shotgun (WGS) entry which is preliminary data.</text>
</comment>
<evidence type="ECO:0000256" key="1">
    <source>
        <dbReference type="SAM" id="MobiDB-lite"/>
    </source>
</evidence>
<dbReference type="GO" id="GO:0030317">
    <property type="term" value="P:flagellated sperm motility"/>
    <property type="evidence" value="ECO:0007669"/>
    <property type="project" value="TreeGrafter"/>
</dbReference>
<feature type="region of interest" description="Disordered" evidence="1">
    <location>
        <begin position="301"/>
        <end position="324"/>
    </location>
</feature>